<feature type="signal peptide" evidence="1">
    <location>
        <begin position="1"/>
        <end position="20"/>
    </location>
</feature>
<evidence type="ECO:0000313" key="2">
    <source>
        <dbReference type="EMBL" id="MEB3345014.1"/>
    </source>
</evidence>
<dbReference type="EMBL" id="JAYKLX010000003">
    <property type="protein sequence ID" value="MEB3345014.1"/>
    <property type="molecule type" value="Genomic_DNA"/>
</dbReference>
<keyword evidence="1" id="KW-0732">Signal</keyword>
<reference evidence="2 3" key="1">
    <citation type="journal article" date="2013" name="Int. J. Syst. Evol. Microbiol.">
        <title>Aquimarina gracilis sp. nov., isolated from the gut microflora of a mussel, Mytilus coruscus, and emended description of Aquimarina spongiae.</title>
        <authorList>
            <person name="Park S.C."/>
            <person name="Choe H.N."/>
            <person name="Baik K.S."/>
            <person name="Seong C.N."/>
        </authorList>
    </citation>
    <scope>NUCLEOTIDE SEQUENCE [LARGE SCALE GENOMIC DNA]</scope>
    <source>
        <strain evidence="2 3">PSC32</strain>
    </source>
</reference>
<protein>
    <recommendedName>
        <fullName evidence="4">OstA-like protein</fullName>
    </recommendedName>
</protein>
<keyword evidence="3" id="KW-1185">Reference proteome</keyword>
<sequence length="204" mass="23814">MRKIPLFLVIMVLGTLSLTAQNMDQSSLVYIDGDMIQFEDNNQELLEESTMLLDCSTLFPDGSFKTADGLQFRLKDGECLDMYGIRYRNEYQYRYKMKKENKDLTPVQLQNRYQDKVHYIKLNGDVFKIKNRYQKRIRKPVTLKNNTIVDPFGTYKTPGQEEIRFKDGECLNSSGVKFEGISEYRKVLAKKSKTQQKTKKSTAL</sequence>
<evidence type="ECO:0000256" key="1">
    <source>
        <dbReference type="SAM" id="SignalP"/>
    </source>
</evidence>
<gene>
    <name evidence="2" type="ORF">U6A24_06060</name>
</gene>
<dbReference type="Proteomes" id="UP001327027">
    <property type="component" value="Unassembled WGS sequence"/>
</dbReference>
<evidence type="ECO:0000313" key="3">
    <source>
        <dbReference type="Proteomes" id="UP001327027"/>
    </source>
</evidence>
<accession>A0ABU5ZSG9</accession>
<feature type="chain" id="PRO_5045844445" description="OstA-like protein" evidence="1">
    <location>
        <begin position="21"/>
        <end position="204"/>
    </location>
</feature>
<dbReference type="RefSeq" id="WP_324179050.1">
    <property type="nucleotide sequence ID" value="NZ_BAABAW010000008.1"/>
</dbReference>
<evidence type="ECO:0008006" key="4">
    <source>
        <dbReference type="Google" id="ProtNLM"/>
    </source>
</evidence>
<comment type="caution">
    <text evidence="2">The sequence shown here is derived from an EMBL/GenBank/DDBJ whole genome shotgun (WGS) entry which is preliminary data.</text>
</comment>
<proteinExistence type="predicted"/>
<name>A0ABU5ZSG9_9FLAO</name>
<organism evidence="2 3">
    <name type="scientific">Aquimarina gracilis</name>
    <dbReference type="NCBI Taxonomy" id="874422"/>
    <lineage>
        <taxon>Bacteria</taxon>
        <taxon>Pseudomonadati</taxon>
        <taxon>Bacteroidota</taxon>
        <taxon>Flavobacteriia</taxon>
        <taxon>Flavobacteriales</taxon>
        <taxon>Flavobacteriaceae</taxon>
        <taxon>Aquimarina</taxon>
    </lineage>
</organism>